<name>A0A430K4M3_9FLAO</name>
<evidence type="ECO:0000256" key="3">
    <source>
        <dbReference type="ARBA" id="ARBA00023163"/>
    </source>
</evidence>
<gene>
    <name evidence="5" type="ORF">EHW67_08105</name>
</gene>
<dbReference type="AlphaFoldDB" id="A0A430K4M3"/>
<sequence length="353" mass="40995">MDIFKFIKIDEDSRIPKYQQIVDQIIYNISVGNLKMDDKIPSINTLSEEYFLSRDTVEKAYNLLKERKVILSIRGKGYYIARTQLISKVNILFLINKLSSYKMRIYNSFINSIGGTAHTDLHIYHCEEDLFLNILEKNKGAYDYYIIMPHFKTDKLNHISFTDKVVDAVNKIPKEKLILLDNPIAEVKGASIEIYQDFEDDIYSALKEGLAKIASYQKLIMVYPENSIYPYPKRILHGFRKFCVEHNLDFEFLNEIYDDIILKKGDLFITISESDLVNLVKQIRDQEFIKGTDIGIISYNDTPLKELLGITCISTDFKVMGETLARMIKEKKKGKIKNPFSFIDRNSLLDLNA</sequence>
<dbReference type="Gene3D" id="1.10.10.10">
    <property type="entry name" value="Winged helix-like DNA-binding domain superfamily/Winged helix DNA-binding domain"/>
    <property type="match status" value="1"/>
</dbReference>
<dbReference type="InterPro" id="IPR036388">
    <property type="entry name" value="WH-like_DNA-bd_sf"/>
</dbReference>
<dbReference type="GO" id="GO:0003700">
    <property type="term" value="F:DNA-binding transcription factor activity"/>
    <property type="evidence" value="ECO:0007669"/>
    <property type="project" value="InterPro"/>
</dbReference>
<comment type="caution">
    <text evidence="5">The sequence shown here is derived from an EMBL/GenBank/DDBJ whole genome shotgun (WGS) entry which is preliminary data.</text>
</comment>
<keyword evidence="3" id="KW-0804">Transcription</keyword>
<dbReference type="InterPro" id="IPR036390">
    <property type="entry name" value="WH_DNA-bd_sf"/>
</dbReference>
<dbReference type="SUPFAM" id="SSF46785">
    <property type="entry name" value="Winged helix' DNA-binding domain"/>
    <property type="match status" value="1"/>
</dbReference>
<dbReference type="PROSITE" id="PS50949">
    <property type="entry name" value="HTH_GNTR"/>
    <property type="match status" value="1"/>
</dbReference>
<keyword evidence="1" id="KW-0805">Transcription regulation</keyword>
<evidence type="ECO:0000256" key="1">
    <source>
        <dbReference type="ARBA" id="ARBA00023015"/>
    </source>
</evidence>
<accession>A0A430K4M3</accession>
<dbReference type="PANTHER" id="PTHR38445">
    <property type="entry name" value="HTH-TYPE TRANSCRIPTIONAL REPRESSOR YTRA"/>
    <property type="match status" value="1"/>
</dbReference>
<dbReference type="OrthoDB" id="742238at2"/>
<dbReference type="Pfam" id="PF00392">
    <property type="entry name" value="GntR"/>
    <property type="match status" value="1"/>
</dbReference>
<dbReference type="CDD" id="cd07377">
    <property type="entry name" value="WHTH_GntR"/>
    <property type="match status" value="1"/>
</dbReference>
<dbReference type="EMBL" id="RQPJ01000003">
    <property type="protein sequence ID" value="RTE53889.1"/>
    <property type="molecule type" value="Genomic_DNA"/>
</dbReference>
<dbReference type="Gene3D" id="3.40.50.2300">
    <property type="match status" value="2"/>
</dbReference>
<dbReference type="InterPro" id="IPR028082">
    <property type="entry name" value="Peripla_BP_I"/>
</dbReference>
<evidence type="ECO:0000259" key="4">
    <source>
        <dbReference type="PROSITE" id="PS50949"/>
    </source>
</evidence>
<keyword evidence="6" id="KW-1185">Reference proteome</keyword>
<proteinExistence type="predicted"/>
<reference evidence="5 6" key="1">
    <citation type="submission" date="2018-11" db="EMBL/GenBank/DDBJ databases">
        <title>Arenibacter aquaticus sp.nov., a marine bacterium isolated from surface seawater in the South China Sea.</title>
        <authorList>
            <person name="Guo J."/>
            <person name="Sun J."/>
        </authorList>
    </citation>
    <scope>NUCLEOTIDE SEQUENCE [LARGE SCALE GENOMIC DNA]</scope>
    <source>
        <strain evidence="5 6">GUO666</strain>
    </source>
</reference>
<dbReference type="SMART" id="SM00345">
    <property type="entry name" value="HTH_GNTR"/>
    <property type="match status" value="1"/>
</dbReference>
<dbReference type="Proteomes" id="UP000267585">
    <property type="component" value="Unassembled WGS sequence"/>
</dbReference>
<dbReference type="InterPro" id="IPR000524">
    <property type="entry name" value="Tscrpt_reg_HTH_GntR"/>
</dbReference>
<dbReference type="SUPFAM" id="SSF53822">
    <property type="entry name" value="Periplasmic binding protein-like I"/>
    <property type="match status" value="1"/>
</dbReference>
<evidence type="ECO:0000256" key="2">
    <source>
        <dbReference type="ARBA" id="ARBA00023125"/>
    </source>
</evidence>
<feature type="domain" description="HTH gntR-type" evidence="4">
    <location>
        <begin position="15"/>
        <end position="83"/>
    </location>
</feature>
<evidence type="ECO:0000313" key="6">
    <source>
        <dbReference type="Proteomes" id="UP000267585"/>
    </source>
</evidence>
<evidence type="ECO:0000313" key="5">
    <source>
        <dbReference type="EMBL" id="RTE53889.1"/>
    </source>
</evidence>
<dbReference type="PANTHER" id="PTHR38445:SF10">
    <property type="entry name" value="GNTR-FAMILY TRANSCRIPTIONAL REGULATOR"/>
    <property type="match status" value="1"/>
</dbReference>
<dbReference type="RefSeq" id="WP_126161877.1">
    <property type="nucleotide sequence ID" value="NZ_RQPJ01000003.1"/>
</dbReference>
<protein>
    <submittedName>
        <fullName evidence="5">GntR family transcriptional regulator</fullName>
    </submittedName>
</protein>
<dbReference type="GO" id="GO:0003677">
    <property type="term" value="F:DNA binding"/>
    <property type="evidence" value="ECO:0007669"/>
    <property type="project" value="UniProtKB-KW"/>
</dbReference>
<keyword evidence="2" id="KW-0238">DNA-binding</keyword>
<organism evidence="5 6">
    <name type="scientific">Arenibacter aquaticus</name>
    <dbReference type="NCBI Taxonomy" id="2489054"/>
    <lineage>
        <taxon>Bacteria</taxon>
        <taxon>Pseudomonadati</taxon>
        <taxon>Bacteroidota</taxon>
        <taxon>Flavobacteriia</taxon>
        <taxon>Flavobacteriales</taxon>
        <taxon>Flavobacteriaceae</taxon>
        <taxon>Arenibacter</taxon>
    </lineage>
</organism>